<comment type="caution">
    <text evidence="2">The sequence shown here is derived from an EMBL/GenBank/DDBJ whole genome shotgun (WGS) entry which is preliminary data.</text>
</comment>
<dbReference type="SUPFAM" id="SSF74924">
    <property type="entry name" value="Cap-Gly domain"/>
    <property type="match status" value="1"/>
</dbReference>
<dbReference type="PROSITE" id="PS50245">
    <property type="entry name" value="CAP_GLY_2"/>
    <property type="match status" value="1"/>
</dbReference>
<dbReference type="Gene3D" id="2.30.30.190">
    <property type="entry name" value="CAP Gly-rich-like domain"/>
    <property type="match status" value="1"/>
</dbReference>
<sequence>MVFGQAALHFKVGQRVQLLNKPVLTMGTILYVGKVEGKPGHFLGVELDRSVGSNDGSIDGKRYFSTLTNRGIFVKQSEVALL</sequence>
<dbReference type="InterPro" id="IPR000938">
    <property type="entry name" value="CAP-Gly_domain"/>
</dbReference>
<protein>
    <recommendedName>
        <fullName evidence="1">CAP-Gly domain-containing protein</fullName>
    </recommendedName>
</protein>
<evidence type="ECO:0000259" key="1">
    <source>
        <dbReference type="PROSITE" id="PS50245"/>
    </source>
</evidence>
<organism evidence="2 3">
    <name type="scientific">Mucor lusitanicus CBS 277.49</name>
    <dbReference type="NCBI Taxonomy" id="747725"/>
    <lineage>
        <taxon>Eukaryota</taxon>
        <taxon>Fungi</taxon>
        <taxon>Fungi incertae sedis</taxon>
        <taxon>Mucoromycota</taxon>
        <taxon>Mucoromycotina</taxon>
        <taxon>Mucoromycetes</taxon>
        <taxon>Mucorales</taxon>
        <taxon>Mucorineae</taxon>
        <taxon>Mucoraceae</taxon>
        <taxon>Mucor</taxon>
    </lineage>
</organism>
<keyword evidence="3" id="KW-1185">Reference proteome</keyword>
<dbReference type="AlphaFoldDB" id="A0A168PZJ4"/>
<feature type="domain" description="CAP-Gly" evidence="1">
    <location>
        <begin position="33"/>
        <end position="75"/>
    </location>
</feature>
<dbReference type="Pfam" id="PF01302">
    <property type="entry name" value="CAP_GLY"/>
    <property type="match status" value="1"/>
</dbReference>
<accession>A0A168PZJ4</accession>
<gene>
    <name evidence="2" type="ORF">MUCCIDRAFT_71582</name>
</gene>
<evidence type="ECO:0000313" key="3">
    <source>
        <dbReference type="Proteomes" id="UP000077051"/>
    </source>
</evidence>
<dbReference type="OrthoDB" id="2130750at2759"/>
<dbReference type="STRING" id="747725.A0A168PZJ4"/>
<dbReference type="InterPro" id="IPR036859">
    <property type="entry name" value="CAP-Gly_dom_sf"/>
</dbReference>
<dbReference type="VEuPathDB" id="FungiDB:MUCCIDRAFT_71582"/>
<dbReference type="Proteomes" id="UP000077051">
    <property type="component" value="Unassembled WGS sequence"/>
</dbReference>
<evidence type="ECO:0000313" key="2">
    <source>
        <dbReference type="EMBL" id="OAD08466.1"/>
    </source>
</evidence>
<dbReference type="SMART" id="SM01052">
    <property type="entry name" value="CAP_GLY"/>
    <property type="match status" value="1"/>
</dbReference>
<reference evidence="2 3" key="1">
    <citation type="submission" date="2015-06" db="EMBL/GenBank/DDBJ databases">
        <title>Expansion of signal transduction pathways in fungi by whole-genome duplication.</title>
        <authorList>
            <consortium name="DOE Joint Genome Institute"/>
            <person name="Corrochano L.M."/>
            <person name="Kuo A."/>
            <person name="Marcet-Houben M."/>
            <person name="Polaino S."/>
            <person name="Salamov A."/>
            <person name="Villalobos J.M."/>
            <person name="Alvarez M.I."/>
            <person name="Avalos J."/>
            <person name="Benito E.P."/>
            <person name="Benoit I."/>
            <person name="Burger G."/>
            <person name="Camino L.P."/>
            <person name="Canovas D."/>
            <person name="Cerda-Olmedo E."/>
            <person name="Cheng J.-F."/>
            <person name="Dominguez A."/>
            <person name="Elias M."/>
            <person name="Eslava A.P."/>
            <person name="Glaser F."/>
            <person name="Grimwood J."/>
            <person name="Gutierrez G."/>
            <person name="Heitman J."/>
            <person name="Henrissat B."/>
            <person name="Iturriaga E.A."/>
            <person name="Lang B.F."/>
            <person name="Lavin J.L."/>
            <person name="Lee S."/>
            <person name="Li W."/>
            <person name="Lindquist E."/>
            <person name="Lopez-Garcia S."/>
            <person name="Luque E.M."/>
            <person name="Marcos A.T."/>
            <person name="Martin J."/>
            <person name="Mccluskey K."/>
            <person name="Medina H.R."/>
            <person name="Miralles-Duran A."/>
            <person name="Miyazaki A."/>
            <person name="Munoz-Torres E."/>
            <person name="Oguiza J.A."/>
            <person name="Ohm R."/>
            <person name="Olmedo M."/>
            <person name="Orejas M."/>
            <person name="Ortiz-Castellanos L."/>
            <person name="Pisabarro A.G."/>
            <person name="Rodriguez-Romero J."/>
            <person name="Ruiz-Herrera J."/>
            <person name="Ruiz-Vazquez R."/>
            <person name="Sanz C."/>
            <person name="Schackwitz W."/>
            <person name="Schmutz J."/>
            <person name="Shahriari M."/>
            <person name="Shelest E."/>
            <person name="Silva-Franco F."/>
            <person name="Soanes D."/>
            <person name="Syed K."/>
            <person name="Tagua V.G."/>
            <person name="Talbot N.J."/>
            <person name="Thon M."/>
            <person name="De Vries R.P."/>
            <person name="Wiebenga A."/>
            <person name="Yadav J.S."/>
            <person name="Braun E.L."/>
            <person name="Baker S."/>
            <person name="Garre V."/>
            <person name="Horwitz B."/>
            <person name="Torres-Martinez S."/>
            <person name="Idnurm A."/>
            <person name="Herrera-Estrella A."/>
            <person name="Gabaldon T."/>
            <person name="Grigoriev I.V."/>
        </authorList>
    </citation>
    <scope>NUCLEOTIDE SEQUENCE [LARGE SCALE GENOMIC DNA]</scope>
    <source>
        <strain evidence="2 3">CBS 277.49</strain>
    </source>
</reference>
<dbReference type="PANTHER" id="PTHR18916">
    <property type="entry name" value="DYNACTIN 1-RELATED MICROTUBULE-BINDING"/>
    <property type="match status" value="1"/>
</dbReference>
<dbReference type="EMBL" id="AMYB01000001">
    <property type="protein sequence ID" value="OAD08466.1"/>
    <property type="molecule type" value="Genomic_DNA"/>
</dbReference>
<name>A0A168PZJ4_MUCCL</name>
<proteinExistence type="predicted"/>